<organism evidence="1 2">
    <name type="scientific">Vicia faba</name>
    <name type="common">Broad bean</name>
    <name type="synonym">Faba vulgaris</name>
    <dbReference type="NCBI Taxonomy" id="3906"/>
    <lineage>
        <taxon>Eukaryota</taxon>
        <taxon>Viridiplantae</taxon>
        <taxon>Streptophyta</taxon>
        <taxon>Embryophyta</taxon>
        <taxon>Tracheophyta</taxon>
        <taxon>Spermatophyta</taxon>
        <taxon>Magnoliopsida</taxon>
        <taxon>eudicotyledons</taxon>
        <taxon>Gunneridae</taxon>
        <taxon>Pentapetalae</taxon>
        <taxon>rosids</taxon>
        <taxon>fabids</taxon>
        <taxon>Fabales</taxon>
        <taxon>Fabaceae</taxon>
        <taxon>Papilionoideae</taxon>
        <taxon>50 kb inversion clade</taxon>
        <taxon>NPAAA clade</taxon>
        <taxon>Hologalegina</taxon>
        <taxon>IRL clade</taxon>
        <taxon>Fabeae</taxon>
        <taxon>Vicia</taxon>
    </lineage>
</organism>
<evidence type="ECO:0000313" key="1">
    <source>
        <dbReference type="EMBL" id="CAI8607287.1"/>
    </source>
</evidence>
<dbReference type="AlphaFoldDB" id="A0AAV1ACZ5"/>
<proteinExistence type="predicted"/>
<dbReference type="PANTHER" id="PTHR36736:SF1">
    <property type="entry name" value="OS03G0100030 PROTEIN"/>
    <property type="match status" value="1"/>
</dbReference>
<keyword evidence="2" id="KW-1185">Reference proteome</keyword>
<dbReference type="PANTHER" id="PTHR36736">
    <property type="entry name" value="OS03G0100030 PROTEIN"/>
    <property type="match status" value="1"/>
</dbReference>
<gene>
    <name evidence="1" type="ORF">VFH_IV031360</name>
</gene>
<evidence type="ECO:0008006" key="3">
    <source>
        <dbReference type="Google" id="ProtNLM"/>
    </source>
</evidence>
<reference evidence="1 2" key="1">
    <citation type="submission" date="2023-01" db="EMBL/GenBank/DDBJ databases">
        <authorList>
            <person name="Kreplak J."/>
        </authorList>
    </citation>
    <scope>NUCLEOTIDE SEQUENCE [LARGE SCALE GENOMIC DNA]</scope>
</reference>
<accession>A0AAV1ACZ5</accession>
<sequence length="100" mass="11771">MSPLQFILMVAASSVGEELFYRVAVQVCFRTSMPELYRICLEMFEKYTWYEKKQMTKIYSPLLEGLLALYLRFKWIQANNILSPIITHEIYSTVIIGHVI</sequence>
<dbReference type="Proteomes" id="UP001157006">
    <property type="component" value="Chromosome 4"/>
</dbReference>
<protein>
    <recommendedName>
        <fullName evidence="3">CPBP family intramembrane metalloprotease</fullName>
    </recommendedName>
</protein>
<evidence type="ECO:0000313" key="2">
    <source>
        <dbReference type="Proteomes" id="UP001157006"/>
    </source>
</evidence>
<name>A0AAV1ACZ5_VICFA</name>
<dbReference type="EMBL" id="OX451739">
    <property type="protein sequence ID" value="CAI8607287.1"/>
    <property type="molecule type" value="Genomic_DNA"/>
</dbReference>